<dbReference type="SMART" id="SM00054">
    <property type="entry name" value="EFh"/>
    <property type="match status" value="3"/>
</dbReference>
<dbReference type="PANTHER" id="PTHR23048">
    <property type="entry name" value="MYOSIN LIGHT CHAIN 1, 3"/>
    <property type="match status" value="1"/>
</dbReference>
<dbReference type="Proteomes" id="UP001556367">
    <property type="component" value="Unassembled WGS sequence"/>
</dbReference>
<dbReference type="Pfam" id="PF13499">
    <property type="entry name" value="EF-hand_7"/>
    <property type="match status" value="1"/>
</dbReference>
<accession>A0ABR3JZP2</accession>
<dbReference type="InterPro" id="IPR018247">
    <property type="entry name" value="EF_Hand_1_Ca_BS"/>
</dbReference>
<proteinExistence type="predicted"/>
<dbReference type="InterPro" id="IPR011992">
    <property type="entry name" value="EF-hand-dom_pair"/>
</dbReference>
<dbReference type="PROSITE" id="PS50222">
    <property type="entry name" value="EF_HAND_2"/>
    <property type="match status" value="3"/>
</dbReference>
<dbReference type="PROSITE" id="PS00018">
    <property type="entry name" value="EF_HAND_1"/>
    <property type="match status" value="2"/>
</dbReference>
<feature type="domain" description="EF-hand" evidence="3">
    <location>
        <begin position="79"/>
        <end position="114"/>
    </location>
</feature>
<keyword evidence="1" id="KW-0677">Repeat</keyword>
<protein>
    <recommendedName>
        <fullName evidence="3">EF-hand domain-containing protein</fullName>
    </recommendedName>
</protein>
<dbReference type="Pfam" id="PF13833">
    <property type="entry name" value="EF-hand_8"/>
    <property type="match status" value="1"/>
</dbReference>
<comment type="caution">
    <text evidence="4">The sequence shown here is derived from an EMBL/GenBank/DDBJ whole genome shotgun (WGS) entry which is preliminary data.</text>
</comment>
<evidence type="ECO:0000259" key="3">
    <source>
        <dbReference type="PROSITE" id="PS50222"/>
    </source>
</evidence>
<feature type="domain" description="EF-hand" evidence="3">
    <location>
        <begin position="43"/>
        <end position="78"/>
    </location>
</feature>
<name>A0ABR3JZP2_9AGAR</name>
<dbReference type="Gene3D" id="1.10.238.10">
    <property type="entry name" value="EF-hand"/>
    <property type="match status" value="2"/>
</dbReference>
<keyword evidence="5" id="KW-1185">Reference proteome</keyword>
<organism evidence="4 5">
    <name type="scientific">Hohenbuehelia grisea</name>
    <dbReference type="NCBI Taxonomy" id="104357"/>
    <lineage>
        <taxon>Eukaryota</taxon>
        <taxon>Fungi</taxon>
        <taxon>Dikarya</taxon>
        <taxon>Basidiomycota</taxon>
        <taxon>Agaricomycotina</taxon>
        <taxon>Agaricomycetes</taxon>
        <taxon>Agaricomycetidae</taxon>
        <taxon>Agaricales</taxon>
        <taxon>Pleurotineae</taxon>
        <taxon>Pleurotaceae</taxon>
        <taxon>Hohenbuehelia</taxon>
    </lineage>
</organism>
<dbReference type="CDD" id="cd00051">
    <property type="entry name" value="EFh"/>
    <property type="match status" value="2"/>
</dbReference>
<sequence length="121" mass="13855">MRRLGRNLSDSQLQVILKEIDLNKSGVIEFSEFLGVMAYELSDPDRELLETFKGFDQNGDGFVTPEELKQVMSSIGERLTDDEVDTMIRESDSDKDGRVNYEEFVKVREPLPTMTEQDLTS</sequence>
<evidence type="ECO:0000256" key="1">
    <source>
        <dbReference type="ARBA" id="ARBA00022737"/>
    </source>
</evidence>
<evidence type="ECO:0000313" key="5">
    <source>
        <dbReference type="Proteomes" id="UP001556367"/>
    </source>
</evidence>
<keyword evidence="2" id="KW-0106">Calcium</keyword>
<evidence type="ECO:0000256" key="2">
    <source>
        <dbReference type="ARBA" id="ARBA00022837"/>
    </source>
</evidence>
<dbReference type="EMBL" id="JASNQZ010000001">
    <property type="protein sequence ID" value="KAL0960581.1"/>
    <property type="molecule type" value="Genomic_DNA"/>
</dbReference>
<dbReference type="InterPro" id="IPR050230">
    <property type="entry name" value="CALM/Myosin/TropC-like"/>
</dbReference>
<dbReference type="SUPFAM" id="SSF47473">
    <property type="entry name" value="EF-hand"/>
    <property type="match status" value="1"/>
</dbReference>
<feature type="domain" description="EF-hand" evidence="3">
    <location>
        <begin position="8"/>
        <end position="42"/>
    </location>
</feature>
<evidence type="ECO:0000313" key="4">
    <source>
        <dbReference type="EMBL" id="KAL0960581.1"/>
    </source>
</evidence>
<dbReference type="InterPro" id="IPR002048">
    <property type="entry name" value="EF_hand_dom"/>
</dbReference>
<gene>
    <name evidence="4" type="ORF">HGRIS_005615</name>
</gene>
<reference evidence="5" key="1">
    <citation type="submission" date="2024-06" db="EMBL/GenBank/DDBJ databases">
        <title>Multi-omics analyses provide insights into the biosynthesis of the anticancer antibiotic pleurotin in Hohenbuehelia grisea.</title>
        <authorList>
            <person name="Weaver J.A."/>
            <person name="Alberti F."/>
        </authorList>
    </citation>
    <scope>NUCLEOTIDE SEQUENCE [LARGE SCALE GENOMIC DNA]</scope>
    <source>
        <strain evidence="5">T-177</strain>
    </source>
</reference>
<dbReference type="PANTHER" id="PTHR23048:SF0">
    <property type="entry name" value="CALMODULIN LIKE 3"/>
    <property type="match status" value="1"/>
</dbReference>